<comment type="caution">
    <text evidence="1">The sequence shown here is derived from an EMBL/GenBank/DDBJ whole genome shotgun (WGS) entry which is preliminary data.</text>
</comment>
<dbReference type="GO" id="GO:0003676">
    <property type="term" value="F:nucleic acid binding"/>
    <property type="evidence" value="ECO:0007669"/>
    <property type="project" value="InterPro"/>
</dbReference>
<evidence type="ECO:0000313" key="2">
    <source>
        <dbReference type="Proteomes" id="UP000034350"/>
    </source>
</evidence>
<name>A0A0F9W9K9_9MICR</name>
<sequence length="70" mass="8001">MVWTSFCFSKQFILLIVSNKMNSTAYCIINTPLLAFIEGKSNNINDVDSDLNYIFQQDNAPCHRARAIKI</sequence>
<dbReference type="GeneID" id="36320092"/>
<reference evidence="1 2" key="1">
    <citation type="journal article" date="2015" name="Environ. Microbiol.">
        <title>Genome analyses suggest the presence of polyploidy and recent human-driven expansions in eight global populations of the honeybee pathogen Nosema ceranae.</title>
        <authorList>
            <person name="Pelin A."/>
            <person name="Selman M."/>
            <person name="Aris-Brosou S."/>
            <person name="Farinelli L."/>
            <person name="Corradi N."/>
        </authorList>
    </citation>
    <scope>NUCLEOTIDE SEQUENCE [LARGE SCALE GENOMIC DNA]</scope>
    <source>
        <strain evidence="1 2">PA08 1199</strain>
    </source>
</reference>
<evidence type="ECO:0008006" key="3">
    <source>
        <dbReference type="Google" id="ProtNLM"/>
    </source>
</evidence>
<proteinExistence type="predicted"/>
<accession>A0A0F9W9K9</accession>
<dbReference type="InterPro" id="IPR036397">
    <property type="entry name" value="RNaseH_sf"/>
</dbReference>
<gene>
    <name evidence="1" type="ORF">AAJ76_317000975</name>
</gene>
<dbReference type="VEuPathDB" id="MicrosporidiaDB:NCER_102636"/>
<dbReference type="Gene3D" id="3.30.420.10">
    <property type="entry name" value="Ribonuclease H-like superfamily/Ribonuclease H"/>
    <property type="match status" value="1"/>
</dbReference>
<dbReference type="AlphaFoldDB" id="A0A0F9W9K9"/>
<dbReference type="OrthoDB" id="4843387at2759"/>
<keyword evidence="2" id="KW-1185">Reference proteome</keyword>
<dbReference type="EMBL" id="JPQZ01000317">
    <property type="protein sequence ID" value="KKO73680.1"/>
    <property type="molecule type" value="Genomic_DNA"/>
</dbReference>
<dbReference type="VEuPathDB" id="MicrosporidiaDB:AAJ76_317000975"/>
<organism evidence="1 2">
    <name type="scientific">Vairimorpha ceranae</name>
    <dbReference type="NCBI Taxonomy" id="40302"/>
    <lineage>
        <taxon>Eukaryota</taxon>
        <taxon>Fungi</taxon>
        <taxon>Fungi incertae sedis</taxon>
        <taxon>Microsporidia</taxon>
        <taxon>Nosematidae</taxon>
        <taxon>Vairimorpha</taxon>
    </lineage>
</organism>
<evidence type="ECO:0000313" key="1">
    <source>
        <dbReference type="EMBL" id="KKO73680.1"/>
    </source>
</evidence>
<dbReference type="Proteomes" id="UP000034350">
    <property type="component" value="Unassembled WGS sequence"/>
</dbReference>
<dbReference type="RefSeq" id="XP_024329422.1">
    <property type="nucleotide sequence ID" value="XM_024475159.1"/>
</dbReference>
<protein>
    <recommendedName>
        <fullName evidence="3">Tc1-like transposase DDE domain-containing protein</fullName>
    </recommendedName>
</protein>